<evidence type="ECO:0000313" key="4">
    <source>
        <dbReference type="EMBL" id="VYT32629.1"/>
    </source>
</evidence>
<reference evidence="4" key="2">
    <citation type="submission" date="2019-11" db="EMBL/GenBank/DDBJ databases">
        <authorList>
            <person name="Feng L."/>
        </authorList>
    </citation>
    <scope>NUCLEOTIDE SEQUENCE</scope>
    <source>
        <strain evidence="4">BfaecisLFYP10</strain>
    </source>
</reference>
<dbReference type="EMBL" id="CACRSZ010000054">
    <property type="protein sequence ID" value="VYT32629.1"/>
    <property type="molecule type" value="Genomic_DNA"/>
</dbReference>
<organism evidence="2 5">
    <name type="scientific">Bacteroides faecis</name>
    <dbReference type="NCBI Taxonomy" id="674529"/>
    <lineage>
        <taxon>Bacteria</taxon>
        <taxon>Pseudomonadati</taxon>
        <taxon>Bacteroidota</taxon>
        <taxon>Bacteroidia</taxon>
        <taxon>Bacteroidales</taxon>
        <taxon>Bacteroidaceae</taxon>
        <taxon>Bacteroides</taxon>
    </lineage>
</organism>
<reference evidence="3" key="3">
    <citation type="submission" date="2022-08" db="EMBL/GenBank/DDBJ databases">
        <title>Genome Sequencing of Bacteroides fragilis Group Isolates with Nanopore Technology.</title>
        <authorList>
            <person name="Tisza M.J."/>
            <person name="Smith D."/>
            <person name="Dekker J.P."/>
        </authorList>
    </citation>
    <scope>NUCLEOTIDE SEQUENCE</scope>
    <source>
        <strain evidence="3">BFG-527</strain>
    </source>
</reference>
<accession>A0A174SKR0</accession>
<name>A0A174SKR0_9BACE</name>
<dbReference type="Proteomes" id="UP000095606">
    <property type="component" value="Unassembled WGS sequence"/>
</dbReference>
<dbReference type="EMBL" id="CZAE01000021">
    <property type="protein sequence ID" value="CUP96025.1"/>
    <property type="molecule type" value="Genomic_DNA"/>
</dbReference>
<dbReference type="AlphaFoldDB" id="A0A174SKR0"/>
<reference evidence="2 5" key="1">
    <citation type="submission" date="2015-09" db="EMBL/GenBank/DDBJ databases">
        <authorList>
            <consortium name="Pathogen Informatics"/>
        </authorList>
    </citation>
    <scope>NUCLEOTIDE SEQUENCE [LARGE SCALE GENOMIC DNA]</scope>
    <source>
        <strain evidence="2 5">2789STDY5834846</strain>
    </source>
</reference>
<evidence type="ECO:0000313" key="3">
    <source>
        <dbReference type="EMBL" id="UVQ74349.1"/>
    </source>
</evidence>
<evidence type="ECO:0000313" key="2">
    <source>
        <dbReference type="EMBL" id="CUP96025.1"/>
    </source>
</evidence>
<accession>A0A6N2VQA7</accession>
<evidence type="ECO:0000256" key="1">
    <source>
        <dbReference type="SAM" id="SignalP"/>
    </source>
</evidence>
<protein>
    <submittedName>
        <fullName evidence="3">Murein L,D-transpeptidase catalytic domain family protein</fullName>
    </submittedName>
</protein>
<evidence type="ECO:0000313" key="5">
    <source>
        <dbReference type="Proteomes" id="UP000095606"/>
    </source>
</evidence>
<feature type="chain" id="PRO_5044550046" evidence="1">
    <location>
        <begin position="20"/>
        <end position="231"/>
    </location>
</feature>
<dbReference type="PANTHER" id="PTHR38477:SF1">
    <property type="entry name" value="MUREIN L,D-TRANSPEPTIDASE CATALYTIC DOMAIN FAMILY PROTEIN"/>
    <property type="match status" value="1"/>
</dbReference>
<dbReference type="PANTHER" id="PTHR38477">
    <property type="entry name" value="HYPOTHETICAL EXPORTED PROTEIN"/>
    <property type="match status" value="1"/>
</dbReference>
<proteinExistence type="predicted"/>
<dbReference type="EMBL" id="CP103141">
    <property type="protein sequence ID" value="UVQ74349.1"/>
    <property type="molecule type" value="Genomic_DNA"/>
</dbReference>
<sequence length="231" mass="25470">MFQKVIFCLFFLFIPLNRAAVNTVANSPFTSSDPVSELAVGEQLFEEMELGGTVNFIAFRQAVAGYNRIKEKNKPILTLIDFSKPSTEKRFFVFDMEKKKLLYSSVVAHGRNSGENYATSFSNQYGSYKSSLGFYLTENTYQGGNGYSLILNGLEKGINDKAKARSIVVHGAPYANPSVAASGRLGRSLGCPALPTKLARPIINTIKDGSVMFIYANNPHYLAQSNILHKN</sequence>
<gene>
    <name evidence="4" type="ORF">BFLFYP10_02425</name>
    <name evidence="2" type="ORF">ERS852461_03841</name>
    <name evidence="3" type="ORF">NXY30_25900</name>
</gene>
<keyword evidence="1" id="KW-0732">Signal</keyword>
<dbReference type="RefSeq" id="WP_162533270.1">
    <property type="nucleotide sequence ID" value="NZ_CABMFH010000007.1"/>
</dbReference>
<keyword evidence="6" id="KW-1185">Reference proteome</keyword>
<dbReference type="Proteomes" id="UP001060104">
    <property type="component" value="Chromosome"/>
</dbReference>
<dbReference type="GeneID" id="69591593"/>
<evidence type="ECO:0000313" key="6">
    <source>
        <dbReference type="Proteomes" id="UP001060104"/>
    </source>
</evidence>
<dbReference type="InterPro" id="IPR032676">
    <property type="entry name" value="YkuD_2"/>
</dbReference>
<feature type="signal peptide" evidence="1">
    <location>
        <begin position="1"/>
        <end position="19"/>
    </location>
</feature>
<dbReference type="Pfam" id="PF13645">
    <property type="entry name" value="YkuD_2"/>
    <property type="match status" value="1"/>
</dbReference>